<organism evidence="9 10">
    <name type="scientific">Aureobasidium pullulans</name>
    <name type="common">Black yeast</name>
    <name type="synonym">Pullularia pullulans</name>
    <dbReference type="NCBI Taxonomy" id="5580"/>
    <lineage>
        <taxon>Eukaryota</taxon>
        <taxon>Fungi</taxon>
        <taxon>Dikarya</taxon>
        <taxon>Ascomycota</taxon>
        <taxon>Pezizomycotina</taxon>
        <taxon>Dothideomycetes</taxon>
        <taxon>Dothideomycetidae</taxon>
        <taxon>Dothideales</taxon>
        <taxon>Saccotheciaceae</taxon>
        <taxon>Aureobasidium</taxon>
    </lineage>
</organism>
<dbReference type="SUPFAM" id="SSF52540">
    <property type="entry name" value="P-loop containing nucleoside triphosphate hydrolases"/>
    <property type="match status" value="1"/>
</dbReference>
<keyword evidence="6" id="KW-0175">Coiled coil</keyword>
<reference evidence="9 10" key="1">
    <citation type="submission" date="2018-10" db="EMBL/GenBank/DDBJ databases">
        <title>Fifty Aureobasidium pullulans genomes reveal a recombining polyextremotolerant generalist.</title>
        <authorList>
            <person name="Gostincar C."/>
            <person name="Turk M."/>
            <person name="Zajc J."/>
            <person name="Gunde-Cimerman N."/>
        </authorList>
    </citation>
    <scope>NUCLEOTIDE SEQUENCE [LARGE SCALE GENOMIC DNA]</scope>
    <source>
        <strain evidence="9 10">EXF-3863</strain>
    </source>
</reference>
<dbReference type="SMART" id="SM00129">
    <property type="entry name" value="KISc"/>
    <property type="match status" value="1"/>
</dbReference>
<comment type="similarity">
    <text evidence="5">Belongs to the TRAFAC class myosin-kinesin ATPase superfamily. Kinesin family.</text>
</comment>
<keyword evidence="4 5" id="KW-0505">Motor protein</keyword>
<dbReference type="GO" id="GO:0008017">
    <property type="term" value="F:microtubule binding"/>
    <property type="evidence" value="ECO:0007669"/>
    <property type="project" value="InterPro"/>
</dbReference>
<dbReference type="InterPro" id="IPR036961">
    <property type="entry name" value="Kinesin_motor_dom_sf"/>
</dbReference>
<dbReference type="FunFam" id="3.40.850.10:FF:000091">
    <property type="entry name" value="Kinesin family protein"/>
    <property type="match status" value="1"/>
</dbReference>
<dbReference type="InterPro" id="IPR027640">
    <property type="entry name" value="Kinesin-like_fam"/>
</dbReference>
<sequence>MEAVEEQRSKTRPTRARPKHKRLHGRTAERRSIRPTRRRSALATLCLVNTEIHEQLHVIQLEHFSSTRPTTSSKTIDMEAPIKPTTSSLFEVYLRLRPSFAPNAERFLDVDAAGEKAAPTHITIHPPAHDQRRKAVETFKFTRVFEEEATQLDLFHGTGLDSMMQGVLGAEGREGRDGLFATLGVTGSGKSHTILGSRSQRGLTQLALDVLYQNLGDQLISTRRDHVALQSLFASDVSEAHMSAANQYLESIYGDAPSDTRAHSRAQSRAATPLMVRPTSPSKQGLYPTLNHQSCITTTSCTACANGSRHVTSCTNKPPSSSSSTSSIFSFLQRPVTRSHAKTQPQKDVSFMSNPRPSSAMAPKRHMPRVSSMPQFPIVQGTDLDVDQTAEFAVVVSMYEVYNDRIFDLLAGSAAYQPSKTATAKRRHLLYKSTEQSPDRKVVAGLRKVVCENLDEALLVLETGLTERRVAGTGSNAVSSRSHGFFCVEVKKRLAGVATSNWSSSALTIVDLAGSERARAAKTAGSTLAEAGKINESLMYLGQCMQMQSDNADPTKSSNIVPFRQCKLTELLFSNSFPSSSSSHHLARSPKPPQKGIMIVTADPLGDYNATSQILRYSALAREVTVPRVPSYTSTMIPLARPGTAASGRLTPSTPAPLDAALETALSELALLRQDLELTQLRLEEETQRRKEAESSWLTAEQRLENLELELRDEIWEEFESQIESERRRYHAAREAEQEHVEQHLDKKLEILTRGLGEVEVCEDEEAEGDEKIAELEDENQRLREKLQAFEREKENQSPVRKMRVLKPRKWEGKEEFGVGLFGGSP</sequence>
<dbReference type="Pfam" id="PF00225">
    <property type="entry name" value="Kinesin"/>
    <property type="match status" value="1"/>
</dbReference>
<dbReference type="GO" id="GO:0007018">
    <property type="term" value="P:microtubule-based movement"/>
    <property type="evidence" value="ECO:0007669"/>
    <property type="project" value="InterPro"/>
</dbReference>
<dbReference type="PANTHER" id="PTHR24115:SF1008">
    <property type="entry name" value="KINESIN-LIKE PROTEIN SUBITO"/>
    <property type="match status" value="1"/>
</dbReference>
<name>A0A4S9SS82_AURPU</name>
<dbReference type="GO" id="GO:0005524">
    <property type="term" value="F:ATP binding"/>
    <property type="evidence" value="ECO:0007669"/>
    <property type="project" value="UniProtKB-UniRule"/>
</dbReference>
<evidence type="ECO:0000256" key="7">
    <source>
        <dbReference type="SAM" id="MobiDB-lite"/>
    </source>
</evidence>
<feature type="binding site" evidence="5">
    <location>
        <begin position="184"/>
        <end position="191"/>
    </location>
    <ligand>
        <name>ATP</name>
        <dbReference type="ChEBI" id="CHEBI:30616"/>
    </ligand>
</feature>
<dbReference type="InterPro" id="IPR001752">
    <property type="entry name" value="Kinesin_motor_dom"/>
</dbReference>
<evidence type="ECO:0000256" key="1">
    <source>
        <dbReference type="ARBA" id="ARBA00022701"/>
    </source>
</evidence>
<dbReference type="PANTHER" id="PTHR24115">
    <property type="entry name" value="KINESIN-RELATED"/>
    <property type="match status" value="1"/>
</dbReference>
<gene>
    <name evidence="9" type="ORF">D6C91_07924</name>
</gene>
<dbReference type="AlphaFoldDB" id="A0A4S9SS82"/>
<evidence type="ECO:0000259" key="8">
    <source>
        <dbReference type="PROSITE" id="PS50067"/>
    </source>
</evidence>
<evidence type="ECO:0000313" key="10">
    <source>
        <dbReference type="Proteomes" id="UP000308005"/>
    </source>
</evidence>
<dbReference type="PROSITE" id="PS50067">
    <property type="entry name" value="KINESIN_MOTOR_2"/>
    <property type="match status" value="1"/>
</dbReference>
<keyword evidence="1" id="KW-0493">Microtubule</keyword>
<feature type="region of interest" description="Disordered" evidence="7">
    <location>
        <begin position="1"/>
        <end position="36"/>
    </location>
</feature>
<feature type="domain" description="Kinesin motor" evidence="8">
    <location>
        <begin position="89"/>
        <end position="624"/>
    </location>
</feature>
<accession>A0A4S9SS82</accession>
<feature type="coiled-coil region" evidence="6">
    <location>
        <begin position="662"/>
        <end position="710"/>
    </location>
</feature>
<protein>
    <submittedName>
        <fullName evidence="9">P-loop containing nucleoside triphosphate hydrolase protein</fullName>
    </submittedName>
</protein>
<keyword evidence="3 5" id="KW-0067">ATP-binding</keyword>
<feature type="region of interest" description="Disordered" evidence="7">
    <location>
        <begin position="337"/>
        <end position="367"/>
    </location>
</feature>
<dbReference type="GO" id="GO:0005871">
    <property type="term" value="C:kinesin complex"/>
    <property type="evidence" value="ECO:0007669"/>
    <property type="project" value="TreeGrafter"/>
</dbReference>
<dbReference type="GO" id="GO:0005874">
    <property type="term" value="C:microtubule"/>
    <property type="evidence" value="ECO:0007669"/>
    <property type="project" value="UniProtKB-KW"/>
</dbReference>
<feature type="compositionally biased region" description="Basic residues" evidence="7">
    <location>
        <begin position="10"/>
        <end position="25"/>
    </location>
</feature>
<feature type="coiled-coil region" evidence="6">
    <location>
        <begin position="759"/>
        <end position="796"/>
    </location>
</feature>
<evidence type="ECO:0000256" key="3">
    <source>
        <dbReference type="ARBA" id="ARBA00022840"/>
    </source>
</evidence>
<dbReference type="Proteomes" id="UP000308005">
    <property type="component" value="Unassembled WGS sequence"/>
</dbReference>
<dbReference type="EMBL" id="QZBM01000500">
    <property type="protein sequence ID" value="THZ13325.1"/>
    <property type="molecule type" value="Genomic_DNA"/>
</dbReference>
<dbReference type="PRINTS" id="PR00380">
    <property type="entry name" value="KINESINHEAVY"/>
</dbReference>
<feature type="compositionally biased region" description="Polar residues" evidence="7">
    <location>
        <begin position="342"/>
        <end position="357"/>
    </location>
</feature>
<keyword evidence="2 5" id="KW-0547">Nucleotide-binding</keyword>
<dbReference type="InterPro" id="IPR027417">
    <property type="entry name" value="P-loop_NTPase"/>
</dbReference>
<dbReference type="GO" id="GO:0003777">
    <property type="term" value="F:microtubule motor activity"/>
    <property type="evidence" value="ECO:0007669"/>
    <property type="project" value="InterPro"/>
</dbReference>
<evidence type="ECO:0000256" key="6">
    <source>
        <dbReference type="SAM" id="Coils"/>
    </source>
</evidence>
<evidence type="ECO:0000256" key="2">
    <source>
        <dbReference type="ARBA" id="ARBA00022741"/>
    </source>
</evidence>
<feature type="region of interest" description="Disordered" evidence="7">
    <location>
        <begin position="259"/>
        <end position="285"/>
    </location>
</feature>
<dbReference type="Gene3D" id="3.40.850.10">
    <property type="entry name" value="Kinesin motor domain"/>
    <property type="match status" value="2"/>
</dbReference>
<dbReference type="GO" id="GO:0016887">
    <property type="term" value="F:ATP hydrolysis activity"/>
    <property type="evidence" value="ECO:0007669"/>
    <property type="project" value="TreeGrafter"/>
</dbReference>
<evidence type="ECO:0000256" key="4">
    <source>
        <dbReference type="ARBA" id="ARBA00023175"/>
    </source>
</evidence>
<proteinExistence type="inferred from homology"/>
<evidence type="ECO:0000313" key="9">
    <source>
        <dbReference type="EMBL" id="THZ13325.1"/>
    </source>
</evidence>
<dbReference type="GO" id="GO:0005634">
    <property type="term" value="C:nucleus"/>
    <property type="evidence" value="ECO:0007669"/>
    <property type="project" value="TreeGrafter"/>
</dbReference>
<keyword evidence="9" id="KW-0378">Hydrolase</keyword>
<comment type="caution">
    <text evidence="9">The sequence shown here is derived from an EMBL/GenBank/DDBJ whole genome shotgun (WGS) entry which is preliminary data.</text>
</comment>
<evidence type="ECO:0000256" key="5">
    <source>
        <dbReference type="PROSITE-ProRule" id="PRU00283"/>
    </source>
</evidence>